<organism evidence="1">
    <name type="scientific">marine sediment metagenome</name>
    <dbReference type="NCBI Taxonomy" id="412755"/>
    <lineage>
        <taxon>unclassified sequences</taxon>
        <taxon>metagenomes</taxon>
        <taxon>ecological metagenomes</taxon>
    </lineage>
</organism>
<dbReference type="AlphaFoldDB" id="X1QSZ3"/>
<reference evidence="1" key="1">
    <citation type="journal article" date="2014" name="Front. Microbiol.">
        <title>High frequency of phylogenetically diverse reductive dehalogenase-homologous genes in deep subseafloor sedimentary metagenomes.</title>
        <authorList>
            <person name="Kawai M."/>
            <person name="Futagami T."/>
            <person name="Toyoda A."/>
            <person name="Takaki Y."/>
            <person name="Nishi S."/>
            <person name="Hori S."/>
            <person name="Arai W."/>
            <person name="Tsubouchi T."/>
            <person name="Morono Y."/>
            <person name="Uchiyama I."/>
            <person name="Ito T."/>
            <person name="Fujiyama A."/>
            <person name="Inagaki F."/>
            <person name="Takami H."/>
        </authorList>
    </citation>
    <scope>NUCLEOTIDE SEQUENCE</scope>
    <source>
        <strain evidence="1">Expedition CK06-06</strain>
    </source>
</reference>
<feature type="non-terminal residue" evidence="1">
    <location>
        <position position="57"/>
    </location>
</feature>
<dbReference type="EMBL" id="BARV01025771">
    <property type="protein sequence ID" value="GAI46389.1"/>
    <property type="molecule type" value="Genomic_DNA"/>
</dbReference>
<proteinExistence type="predicted"/>
<comment type="caution">
    <text evidence="1">The sequence shown here is derived from an EMBL/GenBank/DDBJ whole genome shotgun (WGS) entry which is preliminary data.</text>
</comment>
<name>X1QSZ3_9ZZZZ</name>
<protein>
    <submittedName>
        <fullName evidence="1">Uncharacterized protein</fullName>
    </submittedName>
</protein>
<evidence type="ECO:0000313" key="1">
    <source>
        <dbReference type="EMBL" id="GAI46389.1"/>
    </source>
</evidence>
<accession>X1QSZ3</accession>
<gene>
    <name evidence="1" type="ORF">S06H3_41760</name>
</gene>
<sequence length="57" mass="5663">MRAAGTKAGILTIVLDIGKAAGAVLLAAVIVDPGVLSIGGVNLYYWQVAQVLAGLAV</sequence>